<sequence length="151" mass="18007">MNNIETFRREMPAMLLHEGVWEGVYTHIDRDAAVIDKHKVRIRCEFPTSGEFAYIQHNHFIWEDGREYKACLPGVYQNGRLWWDLEAFKGSAWETKDNLILLNLDRKDDPGSNFFEIIAMGSDGKHRSRTWHWFKDGELFKRTLCDEWKVE</sequence>
<dbReference type="EMBL" id="RBII01000001">
    <property type="protein sequence ID" value="RKQ71961.1"/>
    <property type="molecule type" value="Genomic_DNA"/>
</dbReference>
<dbReference type="AlphaFoldDB" id="A0A420WLN8"/>
<protein>
    <recommendedName>
        <fullName evidence="3">DUF3598 domain-containing protein</fullName>
    </recommendedName>
</protein>
<organism evidence="1 2">
    <name type="scientific">Litorimonas taeanensis</name>
    <dbReference type="NCBI Taxonomy" id="568099"/>
    <lineage>
        <taxon>Bacteria</taxon>
        <taxon>Pseudomonadati</taxon>
        <taxon>Pseudomonadota</taxon>
        <taxon>Alphaproteobacteria</taxon>
        <taxon>Maricaulales</taxon>
        <taxon>Robiginitomaculaceae</taxon>
    </lineage>
</organism>
<name>A0A420WLN8_9PROT</name>
<evidence type="ECO:0000313" key="2">
    <source>
        <dbReference type="Proteomes" id="UP000282211"/>
    </source>
</evidence>
<accession>A0A420WLN8</accession>
<dbReference type="RefSeq" id="WP_233345468.1">
    <property type="nucleotide sequence ID" value="NZ_RBII01000001.1"/>
</dbReference>
<dbReference type="Proteomes" id="UP000282211">
    <property type="component" value="Unassembled WGS sequence"/>
</dbReference>
<dbReference type="InParanoid" id="A0A420WLN8"/>
<evidence type="ECO:0008006" key="3">
    <source>
        <dbReference type="Google" id="ProtNLM"/>
    </source>
</evidence>
<proteinExistence type="predicted"/>
<gene>
    <name evidence="1" type="ORF">DES40_1297</name>
</gene>
<evidence type="ECO:0000313" key="1">
    <source>
        <dbReference type="EMBL" id="RKQ71961.1"/>
    </source>
</evidence>
<keyword evidence="2" id="KW-1185">Reference proteome</keyword>
<comment type="caution">
    <text evidence="1">The sequence shown here is derived from an EMBL/GenBank/DDBJ whole genome shotgun (WGS) entry which is preliminary data.</text>
</comment>
<reference evidence="1 2" key="1">
    <citation type="submission" date="2018-10" db="EMBL/GenBank/DDBJ databases">
        <title>Genomic Encyclopedia of Type Strains, Phase IV (KMG-IV): sequencing the most valuable type-strain genomes for metagenomic binning, comparative biology and taxonomic classification.</title>
        <authorList>
            <person name="Goeker M."/>
        </authorList>
    </citation>
    <scope>NUCLEOTIDE SEQUENCE [LARGE SCALE GENOMIC DNA]</scope>
    <source>
        <strain evidence="1 2">DSM 22008</strain>
    </source>
</reference>